<feature type="region of interest" description="Disordered" evidence="9">
    <location>
        <begin position="381"/>
        <end position="403"/>
    </location>
</feature>
<dbReference type="GO" id="GO:0016051">
    <property type="term" value="P:carbohydrate biosynthetic process"/>
    <property type="evidence" value="ECO:0007669"/>
    <property type="project" value="InterPro"/>
</dbReference>
<gene>
    <name evidence="11" type="ORF">PAUS00366_LOCUS7770</name>
</gene>
<feature type="compositionally biased region" description="Low complexity" evidence="9">
    <location>
        <begin position="112"/>
        <end position="141"/>
    </location>
</feature>
<evidence type="ECO:0000256" key="9">
    <source>
        <dbReference type="SAM" id="MobiDB-lite"/>
    </source>
</evidence>
<feature type="compositionally biased region" description="Basic and acidic residues" evidence="9">
    <location>
        <begin position="99"/>
        <end position="111"/>
    </location>
</feature>
<proteinExistence type="inferred from homology"/>
<organism evidence="11">
    <name type="scientific">Pseudo-nitzschia australis</name>
    <dbReference type="NCBI Taxonomy" id="44445"/>
    <lineage>
        <taxon>Eukaryota</taxon>
        <taxon>Sar</taxon>
        <taxon>Stramenopiles</taxon>
        <taxon>Ochrophyta</taxon>
        <taxon>Bacillariophyta</taxon>
        <taxon>Bacillariophyceae</taxon>
        <taxon>Bacillariophycidae</taxon>
        <taxon>Bacillariales</taxon>
        <taxon>Bacillariaceae</taxon>
        <taxon>Pseudo-nitzschia</taxon>
    </lineage>
</organism>
<dbReference type="Gene3D" id="3.40.50.300">
    <property type="entry name" value="P-loop containing nucleotide triphosphate hydrolases"/>
    <property type="match status" value="1"/>
</dbReference>
<evidence type="ECO:0000313" key="11">
    <source>
        <dbReference type="EMBL" id="CAE0715018.1"/>
    </source>
</evidence>
<comment type="similarity">
    <text evidence="2">Belongs to the sulfotransferase 2 family.</text>
</comment>
<keyword evidence="6" id="KW-0333">Golgi apparatus</keyword>
<dbReference type="PANTHER" id="PTHR12137:SF54">
    <property type="entry name" value="CARBOHYDRATE SULFOTRANSFERASE"/>
    <property type="match status" value="1"/>
</dbReference>
<sequence length="473" mass="53651">MPGSSPFLPFSTLVVYTMIAALTFNSCHLKVVYDPPSPIVATATAVATATTHDVLESATATRNDKSIIPISSSIPIATSIATSIPTSIPISISNPTPNRSEHEHEQEHEQESPPTSSSTRSTNDNDTNDAVAADAPVPTDNNDNDTDNNNDTDTDTSIDWTDSIFRRDGFGWDNDPIVIESHKLLFFTVPKNACSTFKQLFRRMMGHADWLEANPHNPSDNGLRYLGHYDRDRQREFMTSPEWTRAIFVRDPLERALSAYMDKGLKTGPREWHPVVNGHHMKHKCCRQQSNPPIPECHRFPLVPFETDLTPDNFPFHRFVASFMAGCDDPHWRPQHLRMHRTNWKWINFVGHFETKQRDARRLLEAIGAYDEFGATGWGESKSRTATDTATDTATTTTTTTTTTTSLSMFEKNMANHKTGSGEKMNDHYSTKTERLVLQHYRLDYSSEVFNLTKPAEYTQKLFGRRKKREREQ</sequence>
<dbReference type="PANTHER" id="PTHR12137">
    <property type="entry name" value="CARBOHYDRATE SULFOTRANSFERASE"/>
    <property type="match status" value="1"/>
</dbReference>
<reference evidence="11" key="1">
    <citation type="submission" date="2021-01" db="EMBL/GenBank/DDBJ databases">
        <authorList>
            <person name="Corre E."/>
            <person name="Pelletier E."/>
            <person name="Niang G."/>
            <person name="Scheremetjew M."/>
            <person name="Finn R."/>
            <person name="Kale V."/>
            <person name="Holt S."/>
            <person name="Cochrane G."/>
            <person name="Meng A."/>
            <person name="Brown T."/>
            <person name="Cohen L."/>
        </authorList>
    </citation>
    <scope>NUCLEOTIDE SEQUENCE</scope>
    <source>
        <strain evidence="11">10249 10 AB</strain>
    </source>
</reference>
<dbReference type="GO" id="GO:0000139">
    <property type="term" value="C:Golgi membrane"/>
    <property type="evidence" value="ECO:0007669"/>
    <property type="project" value="UniProtKB-SubCell"/>
</dbReference>
<feature type="chain" id="PRO_5031153705" description="Sulfotransferase domain-containing protein" evidence="10">
    <location>
        <begin position="22"/>
        <end position="473"/>
    </location>
</feature>
<keyword evidence="4" id="KW-0812">Transmembrane</keyword>
<evidence type="ECO:0000256" key="5">
    <source>
        <dbReference type="ARBA" id="ARBA00022989"/>
    </source>
</evidence>
<keyword evidence="5" id="KW-1133">Transmembrane helix</keyword>
<protein>
    <recommendedName>
        <fullName evidence="12">Sulfotransferase domain-containing protein</fullName>
    </recommendedName>
</protein>
<evidence type="ECO:0000256" key="4">
    <source>
        <dbReference type="ARBA" id="ARBA00022692"/>
    </source>
</evidence>
<feature type="compositionally biased region" description="Low complexity" evidence="9">
    <location>
        <begin position="386"/>
        <end position="403"/>
    </location>
</feature>
<keyword evidence="10" id="KW-0732">Signal</keyword>
<name>A0A7S4AGJ2_9STRA</name>
<keyword evidence="7" id="KW-0472">Membrane</keyword>
<evidence type="ECO:0000256" key="3">
    <source>
        <dbReference type="ARBA" id="ARBA00022679"/>
    </source>
</evidence>
<dbReference type="Pfam" id="PF03567">
    <property type="entry name" value="Sulfotransfer_2"/>
    <property type="match status" value="1"/>
</dbReference>
<evidence type="ECO:0000256" key="10">
    <source>
        <dbReference type="SAM" id="SignalP"/>
    </source>
</evidence>
<evidence type="ECO:0000256" key="8">
    <source>
        <dbReference type="ARBA" id="ARBA00023180"/>
    </source>
</evidence>
<dbReference type="InterPro" id="IPR005331">
    <property type="entry name" value="Sulfotransferase"/>
</dbReference>
<evidence type="ECO:0008006" key="12">
    <source>
        <dbReference type="Google" id="ProtNLM"/>
    </source>
</evidence>
<evidence type="ECO:0000256" key="7">
    <source>
        <dbReference type="ARBA" id="ARBA00023136"/>
    </source>
</evidence>
<feature type="region of interest" description="Disordered" evidence="9">
    <location>
        <begin position="87"/>
        <end position="158"/>
    </location>
</feature>
<keyword evidence="3" id="KW-0808">Transferase</keyword>
<evidence type="ECO:0000256" key="1">
    <source>
        <dbReference type="ARBA" id="ARBA00004323"/>
    </source>
</evidence>
<evidence type="ECO:0000256" key="2">
    <source>
        <dbReference type="ARBA" id="ARBA00006339"/>
    </source>
</evidence>
<comment type="subcellular location">
    <subcellularLocation>
        <location evidence="1">Golgi apparatus membrane</location>
        <topology evidence="1">Single-pass type II membrane protein</topology>
    </subcellularLocation>
</comment>
<dbReference type="AlphaFoldDB" id="A0A7S4AGJ2"/>
<dbReference type="EMBL" id="HBIX01010282">
    <property type="protein sequence ID" value="CAE0715018.1"/>
    <property type="molecule type" value="Transcribed_RNA"/>
</dbReference>
<keyword evidence="8" id="KW-0325">Glycoprotein</keyword>
<dbReference type="InterPro" id="IPR018011">
    <property type="entry name" value="Carb_sulfotrans_8-10"/>
</dbReference>
<dbReference type="InterPro" id="IPR027417">
    <property type="entry name" value="P-loop_NTPase"/>
</dbReference>
<feature type="signal peptide" evidence="10">
    <location>
        <begin position="1"/>
        <end position="21"/>
    </location>
</feature>
<dbReference type="GO" id="GO:0008146">
    <property type="term" value="F:sulfotransferase activity"/>
    <property type="evidence" value="ECO:0007669"/>
    <property type="project" value="InterPro"/>
</dbReference>
<evidence type="ECO:0000256" key="6">
    <source>
        <dbReference type="ARBA" id="ARBA00023034"/>
    </source>
</evidence>
<feature type="compositionally biased region" description="Low complexity" evidence="9">
    <location>
        <begin position="87"/>
        <end position="98"/>
    </location>
</feature>
<feature type="compositionally biased region" description="Acidic residues" evidence="9">
    <location>
        <begin position="142"/>
        <end position="156"/>
    </location>
</feature>
<accession>A0A7S4AGJ2</accession>